<dbReference type="InterPro" id="IPR010987">
    <property type="entry name" value="Glutathione-S-Trfase_C-like"/>
</dbReference>
<dbReference type="PANTHER" id="PTHR11571">
    <property type="entry name" value="GLUTATHIONE S-TRANSFERASE"/>
    <property type="match status" value="1"/>
</dbReference>
<name>A7SR89_NEMVE</name>
<dbReference type="FunFam" id="1.20.1050.10:FF:000030">
    <property type="entry name" value="Glutathione S-transferase S1"/>
    <property type="match status" value="1"/>
</dbReference>
<dbReference type="GO" id="GO:0004364">
    <property type="term" value="F:glutathione transferase activity"/>
    <property type="evidence" value="ECO:0000318"/>
    <property type="project" value="GO_Central"/>
</dbReference>
<evidence type="ECO:0000313" key="3">
    <source>
        <dbReference type="Proteomes" id="UP000001593"/>
    </source>
</evidence>
<keyword evidence="3" id="KW-1185">Reference proteome</keyword>
<dbReference type="HOGENOM" id="CLU_1837473_0_0_1"/>
<dbReference type="PROSITE" id="PS50405">
    <property type="entry name" value="GST_CTER"/>
    <property type="match status" value="1"/>
</dbReference>
<protein>
    <recommendedName>
        <fullName evidence="1">GST C-terminal domain-containing protein</fullName>
    </recommendedName>
</protein>
<dbReference type="SUPFAM" id="SSF47616">
    <property type="entry name" value="GST C-terminal domain-like"/>
    <property type="match status" value="1"/>
</dbReference>
<dbReference type="InParanoid" id="A7SR89"/>
<dbReference type="Proteomes" id="UP000001593">
    <property type="component" value="Unassembled WGS sequence"/>
</dbReference>
<dbReference type="STRING" id="45351.A7SR89"/>
<evidence type="ECO:0000313" key="2">
    <source>
        <dbReference type="EMBL" id="EDO33769.1"/>
    </source>
</evidence>
<dbReference type="AlphaFoldDB" id="A7SR89"/>
<dbReference type="InterPro" id="IPR036282">
    <property type="entry name" value="Glutathione-S-Trfase_C_sf"/>
</dbReference>
<dbReference type="OMA" id="PXILEYL"/>
<feature type="domain" description="GST C-terminal" evidence="1">
    <location>
        <begin position="8"/>
        <end position="140"/>
    </location>
</feature>
<evidence type="ECO:0000259" key="1">
    <source>
        <dbReference type="PROSITE" id="PS50405"/>
    </source>
</evidence>
<dbReference type="CDD" id="cd03192">
    <property type="entry name" value="GST_C_Sigma_like"/>
    <property type="match status" value="1"/>
</dbReference>
<organism evidence="2 3">
    <name type="scientific">Nematostella vectensis</name>
    <name type="common">Starlet sea anemone</name>
    <dbReference type="NCBI Taxonomy" id="45351"/>
    <lineage>
        <taxon>Eukaryota</taxon>
        <taxon>Metazoa</taxon>
        <taxon>Cnidaria</taxon>
        <taxon>Anthozoa</taxon>
        <taxon>Hexacorallia</taxon>
        <taxon>Actiniaria</taxon>
        <taxon>Edwardsiidae</taxon>
        <taxon>Nematostella</taxon>
    </lineage>
</organism>
<dbReference type="PhylomeDB" id="A7SR89"/>
<dbReference type="InterPro" id="IPR050213">
    <property type="entry name" value="GST_superfamily"/>
</dbReference>
<gene>
    <name evidence="2" type="ORF">NEMVEDRAFT_v1g216187</name>
</gene>
<dbReference type="PANTHER" id="PTHR11571:SF150">
    <property type="entry name" value="GLUTATHIONE S-TRANSFERASE"/>
    <property type="match status" value="1"/>
</dbReference>
<proteinExistence type="predicted"/>
<dbReference type="eggNOG" id="ENOG502SC8Z">
    <property type="taxonomic scope" value="Eukaryota"/>
</dbReference>
<sequence length="140" mass="16416">MASLAPSDDYLQARCDMLVDNNKDMMDRLGEIVWELDEVRQEMLKKKFYDEILPVQMENINKLLQENNGGKGYLVGDKITYADIGFFCFFNGYINGGKLDVPEQFSKYPLLADLYNRVMNKPKILEYLKHRKPNRGQYPY</sequence>
<dbReference type="GO" id="GO:0006749">
    <property type="term" value="P:glutathione metabolic process"/>
    <property type="evidence" value="ECO:0000318"/>
    <property type="project" value="GO_Central"/>
</dbReference>
<dbReference type="InterPro" id="IPR004046">
    <property type="entry name" value="GST_C"/>
</dbReference>
<accession>A7SR89</accession>
<reference evidence="2 3" key="1">
    <citation type="journal article" date="2007" name="Science">
        <title>Sea anemone genome reveals ancestral eumetazoan gene repertoire and genomic organization.</title>
        <authorList>
            <person name="Putnam N.H."/>
            <person name="Srivastava M."/>
            <person name="Hellsten U."/>
            <person name="Dirks B."/>
            <person name="Chapman J."/>
            <person name="Salamov A."/>
            <person name="Terry A."/>
            <person name="Shapiro H."/>
            <person name="Lindquist E."/>
            <person name="Kapitonov V.V."/>
            <person name="Jurka J."/>
            <person name="Genikhovich G."/>
            <person name="Grigoriev I.V."/>
            <person name="Lucas S.M."/>
            <person name="Steele R.E."/>
            <person name="Finnerty J.R."/>
            <person name="Technau U."/>
            <person name="Martindale M.Q."/>
            <person name="Rokhsar D.S."/>
        </authorList>
    </citation>
    <scope>NUCLEOTIDE SEQUENCE [LARGE SCALE GENOMIC DNA]</scope>
    <source>
        <strain evidence="3">CH2 X CH6</strain>
    </source>
</reference>
<dbReference type="Pfam" id="PF14497">
    <property type="entry name" value="GST_C_3"/>
    <property type="match status" value="1"/>
</dbReference>
<dbReference type="Gene3D" id="1.20.1050.10">
    <property type="match status" value="1"/>
</dbReference>
<dbReference type="EMBL" id="DS469758">
    <property type="protein sequence ID" value="EDO33769.1"/>
    <property type="molecule type" value="Genomic_DNA"/>
</dbReference>